<evidence type="ECO:0000256" key="1">
    <source>
        <dbReference type="SAM" id="SignalP"/>
    </source>
</evidence>
<evidence type="ECO:0000313" key="3">
    <source>
        <dbReference type="EMBL" id="MDT7042512.1"/>
    </source>
</evidence>
<dbReference type="PANTHER" id="PTHR23150:SF19">
    <property type="entry name" value="FORMYLGLYCINE-GENERATING ENZYME"/>
    <property type="match status" value="1"/>
</dbReference>
<accession>A0ABU3K822</accession>
<evidence type="ECO:0000259" key="2">
    <source>
        <dbReference type="Pfam" id="PF03781"/>
    </source>
</evidence>
<dbReference type="Pfam" id="PF03781">
    <property type="entry name" value="FGE-sulfatase"/>
    <property type="match status" value="1"/>
</dbReference>
<sequence>MNTKLITRLLLGLIFCHLPAWANHPEVERDDVSMVNIPAGNFIRGSSTGMGRSDEMPREKIYIDAFSIDKFEVTNKRYLAFIAATGHKEPYNVYEEGSLFKVTDIHDLPVVQVTWHDAADYCQWVGKRLPTEAEWEKAARGTDGRMFPWGDEKPSSLHANYDRDWADKATLKPVGSLPQGASPYGVHDMSGNAREWVQDWYDKDYYAQAPKRNPRGPDKSLLKVIRGGSWRSFDSDIRAAARGKGGFALKTHGTGFRCARDMSTEHKIRLQGPE</sequence>
<dbReference type="InterPro" id="IPR005532">
    <property type="entry name" value="SUMF_dom"/>
</dbReference>
<feature type="domain" description="Sulfatase-modifying factor enzyme-like" evidence="2">
    <location>
        <begin position="33"/>
        <end position="260"/>
    </location>
</feature>
<dbReference type="RefSeq" id="WP_313832925.1">
    <property type="nucleotide sequence ID" value="NZ_JAQOUE010000001.1"/>
</dbReference>
<comment type="caution">
    <text evidence="3">The sequence shown here is derived from an EMBL/GenBank/DDBJ whole genome shotgun (WGS) entry which is preliminary data.</text>
</comment>
<dbReference type="SUPFAM" id="SSF56436">
    <property type="entry name" value="C-type lectin-like"/>
    <property type="match status" value="1"/>
</dbReference>
<name>A0ABU3K822_9BACT</name>
<dbReference type="InterPro" id="IPR016187">
    <property type="entry name" value="CTDL_fold"/>
</dbReference>
<keyword evidence="1" id="KW-0732">Signal</keyword>
<feature type="chain" id="PRO_5046746577" evidence="1">
    <location>
        <begin position="23"/>
        <end position="274"/>
    </location>
</feature>
<keyword evidence="4" id="KW-1185">Reference proteome</keyword>
<dbReference type="Proteomes" id="UP001250932">
    <property type="component" value="Unassembled WGS sequence"/>
</dbReference>
<evidence type="ECO:0000313" key="4">
    <source>
        <dbReference type="Proteomes" id="UP001250932"/>
    </source>
</evidence>
<dbReference type="Gene3D" id="3.90.1580.10">
    <property type="entry name" value="paralog of FGE (formylglycine-generating enzyme)"/>
    <property type="match status" value="1"/>
</dbReference>
<organism evidence="3 4">
    <name type="scientific">Candidatus Nitronereus thalassa</name>
    <dbReference type="NCBI Taxonomy" id="3020898"/>
    <lineage>
        <taxon>Bacteria</taxon>
        <taxon>Pseudomonadati</taxon>
        <taxon>Nitrospirota</taxon>
        <taxon>Nitrospiria</taxon>
        <taxon>Nitrospirales</taxon>
        <taxon>Nitrospiraceae</taxon>
        <taxon>Candidatus Nitronereus</taxon>
    </lineage>
</organism>
<dbReference type="InterPro" id="IPR042095">
    <property type="entry name" value="SUMF_sf"/>
</dbReference>
<feature type="signal peptide" evidence="1">
    <location>
        <begin position="1"/>
        <end position="22"/>
    </location>
</feature>
<dbReference type="InterPro" id="IPR051043">
    <property type="entry name" value="Sulfatase_Mod_Factor_Kinase"/>
</dbReference>
<proteinExistence type="predicted"/>
<dbReference type="PANTHER" id="PTHR23150">
    <property type="entry name" value="SULFATASE MODIFYING FACTOR 1, 2"/>
    <property type="match status" value="1"/>
</dbReference>
<protein>
    <submittedName>
        <fullName evidence="3">Formylglycine-generating enzyme family protein</fullName>
    </submittedName>
</protein>
<reference evidence="3 4" key="1">
    <citation type="journal article" date="2023" name="ISME J.">
        <title>Cultivation and genomic characterization of novel and ubiquitous marine nitrite-oxidizing bacteria from the Nitrospirales.</title>
        <authorList>
            <person name="Mueller A.J."/>
            <person name="Daebeler A."/>
            <person name="Herbold C.W."/>
            <person name="Kirkegaard R.H."/>
            <person name="Daims H."/>
        </authorList>
    </citation>
    <scope>NUCLEOTIDE SEQUENCE [LARGE SCALE GENOMIC DNA]</scope>
    <source>
        <strain evidence="3 4">EB</strain>
    </source>
</reference>
<gene>
    <name evidence="3" type="ORF">PPG34_09110</name>
</gene>
<dbReference type="EMBL" id="JAQOUE010000001">
    <property type="protein sequence ID" value="MDT7042512.1"/>
    <property type="molecule type" value="Genomic_DNA"/>
</dbReference>